<dbReference type="RefSeq" id="WP_317774543.1">
    <property type="nucleotide sequence ID" value="NZ_JAWMAJ010000161.1"/>
</dbReference>
<name>A0ABU4FKT3_9ACTN</name>
<dbReference type="PRINTS" id="PR00420">
    <property type="entry name" value="RNGMNOXGNASE"/>
</dbReference>
<keyword evidence="4" id="KW-1185">Reference proteome</keyword>
<dbReference type="EMBL" id="JAWMAJ010000161">
    <property type="protein sequence ID" value="MDV7221202.1"/>
    <property type="molecule type" value="Genomic_DNA"/>
</dbReference>
<gene>
    <name evidence="3" type="ORF">R5A26_35210</name>
</gene>
<comment type="caution">
    <text evidence="3">The sequence shown here is derived from an EMBL/GenBank/DDBJ whole genome shotgun (WGS) entry which is preliminary data.</text>
</comment>
<dbReference type="InterPro" id="IPR036188">
    <property type="entry name" value="FAD/NAD-bd_sf"/>
</dbReference>
<dbReference type="Pfam" id="PF01494">
    <property type="entry name" value="FAD_binding_3"/>
    <property type="match status" value="1"/>
</dbReference>
<keyword evidence="3" id="KW-0560">Oxidoreductase</keyword>
<evidence type="ECO:0000313" key="3">
    <source>
        <dbReference type="EMBL" id="MDV7221202.1"/>
    </source>
</evidence>
<protein>
    <submittedName>
        <fullName evidence="3">FAD-dependent monooxygenase</fullName>
    </submittedName>
</protein>
<dbReference type="GO" id="GO:0004497">
    <property type="term" value="F:monooxygenase activity"/>
    <property type="evidence" value="ECO:0007669"/>
    <property type="project" value="UniProtKB-KW"/>
</dbReference>
<feature type="chain" id="PRO_5045372024" evidence="1">
    <location>
        <begin position="26"/>
        <end position="463"/>
    </location>
</feature>
<dbReference type="PANTHER" id="PTHR43422:SF3">
    <property type="entry name" value="THIAMINE THIAZOLE SYNTHASE"/>
    <property type="match status" value="1"/>
</dbReference>
<feature type="domain" description="FAD-binding" evidence="2">
    <location>
        <begin position="5"/>
        <end position="342"/>
    </location>
</feature>
<keyword evidence="1" id="KW-0732">Signal</keyword>
<organism evidence="3 4">
    <name type="scientific">Streptomyces prunicolor</name>
    <dbReference type="NCBI Taxonomy" id="67348"/>
    <lineage>
        <taxon>Bacteria</taxon>
        <taxon>Bacillati</taxon>
        <taxon>Actinomycetota</taxon>
        <taxon>Actinomycetes</taxon>
        <taxon>Kitasatosporales</taxon>
        <taxon>Streptomycetaceae</taxon>
        <taxon>Streptomyces</taxon>
    </lineage>
</organism>
<dbReference type="PANTHER" id="PTHR43422">
    <property type="entry name" value="THIAMINE THIAZOLE SYNTHASE"/>
    <property type="match status" value="1"/>
</dbReference>
<dbReference type="InterPro" id="IPR002938">
    <property type="entry name" value="FAD-bd"/>
</dbReference>
<dbReference type="Gene3D" id="3.50.50.60">
    <property type="entry name" value="FAD/NAD(P)-binding domain"/>
    <property type="match status" value="1"/>
</dbReference>
<dbReference type="Proteomes" id="UP001187346">
    <property type="component" value="Unassembled WGS sequence"/>
</dbReference>
<keyword evidence="3" id="KW-0503">Monooxygenase</keyword>
<dbReference type="SUPFAM" id="SSF51905">
    <property type="entry name" value="FAD/NAD(P)-binding domain"/>
    <property type="match status" value="1"/>
</dbReference>
<evidence type="ECO:0000256" key="1">
    <source>
        <dbReference type="SAM" id="SignalP"/>
    </source>
</evidence>
<proteinExistence type="predicted"/>
<reference evidence="3 4" key="1">
    <citation type="submission" date="2023-10" db="EMBL/GenBank/DDBJ databases">
        <title>Characterization of rhizosphere-enriched actinobacteria from wheat plants lab-grown on chernevaya soil.</title>
        <authorList>
            <person name="Tikhonova E.N."/>
            <person name="Konopkin A."/>
            <person name="Kravchenko I.K."/>
        </authorList>
    </citation>
    <scope>NUCLEOTIDE SEQUENCE [LARGE SCALE GENOMIC DNA]</scope>
    <source>
        <strain evidence="3 4">RR29</strain>
    </source>
</reference>
<accession>A0ABU4FKT3</accession>
<feature type="signal peptide" evidence="1">
    <location>
        <begin position="1"/>
        <end position="25"/>
    </location>
</feature>
<sequence>MSRRAVVIGAGLAGLLAAAALSVHADEVIVLDRDELPDGPEHRKGLPQGRHAHLLMSGGLAAMEDLVPGVSVRGRLLDAGAHEISLNSGMLALTPEGWLRRWRHEGPRMLTCSRALLDWVIRETVLAETKTEIRKAQALQLLGDTGRVTGVRISTTAGETDLDADFVVDASGRGSRIVHWLEKLGVTGIEERTVDSGLVNATRIYRRPEGAEHFPLTILQANPYLSLPGRAGMVLPIEGGRWMVSLAGTRGAEPPADPAGFTQYMRDLPHPILARLISGAEPLTDVHTSHSTQNARRYLEKAQNWPAGLVVLGDALATFNPAYGQGMSVAALGAQTLSRELNEEGFTAPTLSTKVQRGLTPSVEGAWALAVGQDIWYPNTKGPAPTTADRLITRYSRRLLKAATGSYTAASALATVTSMEADASTLLHPGTLLAALNGPLLPPLSGPPLTPAEQKTLADLSRF</sequence>
<evidence type="ECO:0000313" key="4">
    <source>
        <dbReference type="Proteomes" id="UP001187346"/>
    </source>
</evidence>
<evidence type="ECO:0000259" key="2">
    <source>
        <dbReference type="Pfam" id="PF01494"/>
    </source>
</evidence>